<dbReference type="Pfam" id="PF02630">
    <property type="entry name" value="SCO1-SenC"/>
    <property type="match status" value="1"/>
</dbReference>
<dbReference type="PANTHER" id="PTHR12151:SF25">
    <property type="entry name" value="LINALOOL DEHYDRATASE_ISOMERASE DOMAIN-CONTAINING PROTEIN"/>
    <property type="match status" value="1"/>
</dbReference>
<feature type="disulfide bond" description="Redox-active" evidence="4">
    <location>
        <begin position="74"/>
        <end position="78"/>
    </location>
</feature>
<dbReference type="PANTHER" id="PTHR12151">
    <property type="entry name" value="ELECTRON TRANSPORT PROTIN SCO1/SENC FAMILY MEMBER"/>
    <property type="match status" value="1"/>
</dbReference>
<dbReference type="FunFam" id="3.40.30.10:FF:000013">
    <property type="entry name" value="Blast:Protein SCO1 homolog, mitochondrial"/>
    <property type="match status" value="1"/>
</dbReference>
<keyword evidence="5" id="KW-0472">Membrane</keyword>
<dbReference type="InterPro" id="IPR036249">
    <property type="entry name" value="Thioredoxin-like_sf"/>
</dbReference>
<name>A0AA87QEY9_RHIRH</name>
<protein>
    <submittedName>
        <fullName evidence="6">Copper chaperone SCO1/SenC family protein</fullName>
    </submittedName>
</protein>
<evidence type="ECO:0000256" key="3">
    <source>
        <dbReference type="PIRSR" id="PIRSR603782-1"/>
    </source>
</evidence>
<evidence type="ECO:0000313" key="7">
    <source>
        <dbReference type="Proteomes" id="UP000026941"/>
    </source>
</evidence>
<dbReference type="EMBL" id="BAYX01000007">
    <property type="protein sequence ID" value="GAJ94103.1"/>
    <property type="molecule type" value="Genomic_DNA"/>
</dbReference>
<reference evidence="6 7" key="1">
    <citation type="submission" date="2014-05" db="EMBL/GenBank/DDBJ databases">
        <title>Whole genome shotgun sequence of Rhizobium rhizogenes NBRC 13257.</title>
        <authorList>
            <person name="Katano-Makiyama Y."/>
            <person name="Hosoyama A."/>
            <person name="Hashimoto M."/>
            <person name="Hosoyama Y."/>
            <person name="Noguchi M."/>
            <person name="Tsuchikane K."/>
            <person name="Kimura A."/>
            <person name="Ohji S."/>
            <person name="Ichikawa N."/>
            <person name="Yamazoe A."/>
            <person name="Fujita N."/>
        </authorList>
    </citation>
    <scope>NUCLEOTIDE SEQUENCE [LARGE SCALE GENOMIC DNA]</scope>
    <source>
        <strain evidence="6 7">NBRC 13257</strain>
    </source>
</reference>
<evidence type="ECO:0000256" key="5">
    <source>
        <dbReference type="SAM" id="Phobius"/>
    </source>
</evidence>
<evidence type="ECO:0000256" key="1">
    <source>
        <dbReference type="ARBA" id="ARBA00010996"/>
    </source>
</evidence>
<dbReference type="InterPro" id="IPR003782">
    <property type="entry name" value="SCO1/SenC"/>
</dbReference>
<keyword evidence="2 3" id="KW-0186">Copper</keyword>
<comment type="similarity">
    <text evidence="1">Belongs to the SCO1/2 family.</text>
</comment>
<gene>
    <name evidence="6" type="ORF">RRH01S_07_03050</name>
</gene>
<dbReference type="GO" id="GO:0046872">
    <property type="term" value="F:metal ion binding"/>
    <property type="evidence" value="ECO:0007669"/>
    <property type="project" value="UniProtKB-KW"/>
</dbReference>
<dbReference type="RefSeq" id="WP_012652317.1">
    <property type="nucleotide sequence ID" value="NZ_BAYX01000007.1"/>
</dbReference>
<dbReference type="GeneID" id="86849520"/>
<keyword evidence="5" id="KW-0812">Transmembrane</keyword>
<dbReference type="Proteomes" id="UP000026941">
    <property type="component" value="Unassembled WGS sequence"/>
</dbReference>
<keyword evidence="5" id="KW-1133">Transmembrane helix</keyword>
<comment type="caution">
    <text evidence="6">The sequence shown here is derived from an EMBL/GenBank/DDBJ whole genome shotgun (WGS) entry which is preliminary data.</text>
</comment>
<keyword evidence="3" id="KW-0479">Metal-binding</keyword>
<dbReference type="AlphaFoldDB" id="A0AA87QEY9"/>
<evidence type="ECO:0000313" key="6">
    <source>
        <dbReference type="EMBL" id="GAJ94103.1"/>
    </source>
</evidence>
<dbReference type="SUPFAM" id="SSF52833">
    <property type="entry name" value="Thioredoxin-like"/>
    <property type="match status" value="1"/>
</dbReference>
<accession>A0AA87QEY9</accession>
<feature type="transmembrane region" description="Helical" evidence="5">
    <location>
        <begin position="6"/>
        <end position="26"/>
    </location>
</feature>
<dbReference type="CDD" id="cd02968">
    <property type="entry name" value="SCO"/>
    <property type="match status" value="1"/>
</dbReference>
<keyword evidence="4" id="KW-1015">Disulfide bond</keyword>
<feature type="binding site" evidence="3">
    <location>
        <position position="78"/>
    </location>
    <ligand>
        <name>Cu cation</name>
        <dbReference type="ChEBI" id="CHEBI:23378"/>
    </ligand>
</feature>
<evidence type="ECO:0000256" key="2">
    <source>
        <dbReference type="ARBA" id="ARBA00023008"/>
    </source>
</evidence>
<feature type="binding site" evidence="3">
    <location>
        <position position="74"/>
    </location>
    <ligand>
        <name>Cu cation</name>
        <dbReference type="ChEBI" id="CHEBI:23378"/>
    </ligand>
</feature>
<proteinExistence type="inferred from homology"/>
<feature type="binding site" evidence="3">
    <location>
        <position position="162"/>
    </location>
    <ligand>
        <name>Cu cation</name>
        <dbReference type="ChEBI" id="CHEBI:23378"/>
    </ligand>
</feature>
<sequence>MFTREWTIPAILGIVLLIVCGALGYFTWSLMPRADAAETNIGAAFTLTDDRGQPITEQALKGHPSLIYFGYTHCPEVCPTTLYEMAGWFKALGDQGDALKAYFFSVDPERDTPQIMHNYTGNFTDRITGITGDPNEMQKAIKGWRIYAKRMPTPDGDYTMDHTASVLLVGADGNLRSMIAYGEDPNIALQKIRNLLQ</sequence>
<evidence type="ECO:0000256" key="4">
    <source>
        <dbReference type="PIRSR" id="PIRSR603782-2"/>
    </source>
</evidence>
<organism evidence="6 7">
    <name type="scientific">Rhizobium rhizogenes NBRC 13257</name>
    <dbReference type="NCBI Taxonomy" id="1220581"/>
    <lineage>
        <taxon>Bacteria</taxon>
        <taxon>Pseudomonadati</taxon>
        <taxon>Pseudomonadota</taxon>
        <taxon>Alphaproteobacteria</taxon>
        <taxon>Hyphomicrobiales</taxon>
        <taxon>Rhizobiaceae</taxon>
        <taxon>Rhizobium/Agrobacterium group</taxon>
        <taxon>Rhizobium</taxon>
    </lineage>
</organism>
<dbReference type="Gene3D" id="3.40.30.10">
    <property type="entry name" value="Glutaredoxin"/>
    <property type="match status" value="1"/>
</dbReference>